<dbReference type="Proteomes" id="UP000830768">
    <property type="component" value="Chromosome 12"/>
</dbReference>
<gene>
    <name evidence="1" type="ORF">LCI18_013768</name>
</gene>
<accession>A0ACD3ZNC8</accession>
<evidence type="ECO:0000313" key="1">
    <source>
        <dbReference type="EMBL" id="UPL02834.1"/>
    </source>
</evidence>
<proteinExistence type="predicted"/>
<keyword evidence="2" id="KW-1185">Reference proteome</keyword>
<sequence length="306" mass="33924">MSNYQRIALVGAGLLGSGVLIELVNAGFDVTVLGRSMNRQAELPAGVRYSSIDYSSPDSLVSALRGHDAAILTHSLFGVHLNKPLIDASIKAGVRRIIPSHYGSVATSDDPEVRSMPVHATLIDIRKYLEEKAQHGEIEYTILEPGCFLETLVTTDTAIDLRNKRMDLWDDGNHRFSSSTLSGTGKAMVGVFRNASATKNRIIRFHEFTISQNEIFDLAKRYVAPVEKWTVNPVNSDQKYEEARMNLEKDPSFVTGFALLKICMMSGRWGVEYELVDNDVIGLELLPASKVEKAFQVAVEKHILEV</sequence>
<reference evidence="1" key="1">
    <citation type="submission" date="2021-11" db="EMBL/GenBank/DDBJ databases">
        <title>Fusarium solani-melongenae Genome sequencing and assembly.</title>
        <authorList>
            <person name="Xie S."/>
            <person name="Huang L."/>
            <person name="Zhang X."/>
        </authorList>
    </citation>
    <scope>NUCLEOTIDE SEQUENCE</scope>
    <source>
        <strain evidence="1">CRI 24-3</strain>
    </source>
</reference>
<protein>
    <submittedName>
        <fullName evidence="1">Uncharacterized protein</fullName>
    </submittedName>
</protein>
<evidence type="ECO:0000313" key="2">
    <source>
        <dbReference type="Proteomes" id="UP000830768"/>
    </source>
</evidence>
<name>A0ACD3ZNC8_FUSSC</name>
<dbReference type="EMBL" id="CP090040">
    <property type="protein sequence ID" value="UPL02834.1"/>
    <property type="molecule type" value="Genomic_DNA"/>
</dbReference>
<organism evidence="1 2">
    <name type="scientific">Fusarium solani subsp. cucurbitae</name>
    <name type="common">Neocosmosporum cucurbitae</name>
    <dbReference type="NCBI Taxonomy" id="2747967"/>
    <lineage>
        <taxon>Eukaryota</taxon>
        <taxon>Fungi</taxon>
        <taxon>Dikarya</taxon>
        <taxon>Ascomycota</taxon>
        <taxon>Pezizomycotina</taxon>
        <taxon>Sordariomycetes</taxon>
        <taxon>Hypocreomycetidae</taxon>
        <taxon>Hypocreales</taxon>
        <taxon>Nectriaceae</taxon>
        <taxon>Fusarium</taxon>
        <taxon>Fusarium solani species complex</taxon>
    </lineage>
</organism>